<sequence length="231" mass="26357">MARGKKGKRAEICVYCDRVAVTRDHVPPKAIFPKPHPSTLVSVPCCRACNQAFSADDQYFSVTVPTRHDVEGNEGALQVMQTGLRGLFRPEAKGFRTAILSRLETVNLVTPSGIFLGEGLRTEVDYERLDRVVRRTVRGLYFREYHARLPKTTQISAMIDSSFNEAEVAARNGRDRVVDWLRECPPRVIQAGVFHYWHRLDNDSPENGAWLLVFYDRVWYLVTTASSERKQ</sequence>
<organism evidence="1 2">
    <name type="scientific">Lacipirellula parvula</name>
    <dbReference type="NCBI Taxonomy" id="2650471"/>
    <lineage>
        <taxon>Bacteria</taxon>
        <taxon>Pseudomonadati</taxon>
        <taxon>Planctomycetota</taxon>
        <taxon>Planctomycetia</taxon>
        <taxon>Pirellulales</taxon>
        <taxon>Lacipirellulaceae</taxon>
        <taxon>Lacipirellula</taxon>
    </lineage>
</organism>
<dbReference type="Proteomes" id="UP000326837">
    <property type="component" value="Chromosome"/>
</dbReference>
<proteinExistence type="predicted"/>
<dbReference type="EMBL" id="AP021861">
    <property type="protein sequence ID" value="BBO34592.1"/>
    <property type="molecule type" value="Genomic_DNA"/>
</dbReference>
<dbReference type="KEGG" id="lpav:PLANPX_4204"/>
<evidence type="ECO:0008006" key="3">
    <source>
        <dbReference type="Google" id="ProtNLM"/>
    </source>
</evidence>
<gene>
    <name evidence="1" type="ORF">PLANPX_4204</name>
</gene>
<dbReference type="AlphaFoldDB" id="A0A5K7XF15"/>
<evidence type="ECO:0000313" key="1">
    <source>
        <dbReference type="EMBL" id="BBO34592.1"/>
    </source>
</evidence>
<protein>
    <recommendedName>
        <fullName evidence="3">HNH endonuclease 5 domain-containing protein</fullName>
    </recommendedName>
</protein>
<reference evidence="2" key="1">
    <citation type="submission" date="2019-10" db="EMBL/GenBank/DDBJ databases">
        <title>Lacipirellula parvula gen. nov., sp. nov., representing a lineage of planctomycetes widespread in freshwater anoxic habitats, and description of the family Lacipirellulaceae.</title>
        <authorList>
            <person name="Dedysh S.N."/>
            <person name="Kulichevskaya I.S."/>
            <person name="Beletsky A.V."/>
            <person name="Rakitin A.L."/>
            <person name="Mardanov A.V."/>
            <person name="Ivanova A.A."/>
            <person name="Saltykova V.X."/>
            <person name="Rijpstra W.I.C."/>
            <person name="Sinninghe Damste J.S."/>
            <person name="Ravin N.V."/>
        </authorList>
    </citation>
    <scope>NUCLEOTIDE SEQUENCE [LARGE SCALE GENOMIC DNA]</scope>
    <source>
        <strain evidence="2">PX69</strain>
    </source>
</reference>
<keyword evidence="2" id="KW-1185">Reference proteome</keyword>
<accession>A0A5K7XF15</accession>
<name>A0A5K7XF15_9BACT</name>
<evidence type="ECO:0000313" key="2">
    <source>
        <dbReference type="Proteomes" id="UP000326837"/>
    </source>
</evidence>